<gene>
    <name evidence="4" type="ORF">PGLA2088_LOCUS4367</name>
</gene>
<keyword evidence="1" id="KW-0479">Metal-binding</keyword>
<proteinExistence type="predicted"/>
<accession>A0A813I6W3</accession>
<keyword evidence="1" id="KW-0863">Zinc-finger</keyword>
<dbReference type="AlphaFoldDB" id="A0A813I6W3"/>
<feature type="region of interest" description="Disordered" evidence="2">
    <location>
        <begin position="530"/>
        <end position="606"/>
    </location>
</feature>
<dbReference type="InterPro" id="IPR036875">
    <property type="entry name" value="Znf_CCHC_sf"/>
</dbReference>
<dbReference type="GO" id="GO:0008270">
    <property type="term" value="F:zinc ion binding"/>
    <property type="evidence" value="ECO:0007669"/>
    <property type="project" value="UniProtKB-KW"/>
</dbReference>
<dbReference type="GO" id="GO:0003676">
    <property type="term" value="F:nucleic acid binding"/>
    <property type="evidence" value="ECO:0007669"/>
    <property type="project" value="InterPro"/>
</dbReference>
<sequence length="810" mass="84812">MAAATHAAAPALMESDTEMGAPTAQANGPTPASSRPLDAASAAKVLDLKGVLSPPKFPASDRAESEFGSWKCGFTSAMALIGLDVSLEDAETNRTEPLLAAIGQPHWAEARFLHALLTALCRGTAKAEVLIRSVPEKNGYLAWRKLCQVFAPCSAERHTSMLAGLLDPGWTSAPFLPQLIAWENRVAAYEGEVGLPLQETIKTATVVSHAPSAIKEFLKLCPAAVTASYEELRSALIVHDQRGLLYDHQGRSMLALVPEPTTNKGGKDKWKSWDAKNAGGGPFNRPPAERRPKGKGKGKDKGNSDKQKTANDEKQTQGKEPATETRGKCWTCGQEGHRAAQCKQETPVLSMEQQELEPEPQGELGYLALRGLSTLPLKKRSAMPARRAEGCGAGLSEQFLLDSGAYAHVCPTGYGGDNAQQLPPVAASRPVVTATGSYVPRTGARRRVHIALANGEQVGVEMEELPIKQPLLSPGSLATRGCWTVIGLPGNNSFMRRNGHHFPLSENGTLRFLPAQVLPHMLGALAESSTAAGGVPGPWLAPVSEEGEGGLPDGEAPAASTAAPDAASIAMPHLESEDSDNDVPMAGPSEAQQPHPATQLPRKRRPVDAELTVLQRERQAAELSGQHAPDLVEPAVHGSRGGCGGVPAPSAGDDCRCNGCGCKANASRKRDSGHDGPGFDRGGCDERGGARCVGRGGASTAAAKRLRAFLEGAGPTANCPSCIRPMGRKHIPACVTRRAAWGLQQQATARTTSDETPAAATPEVAMADASLLLVVSMGPATATTTPEETPAAATPNTEMADASLPAAVPM</sequence>
<evidence type="ECO:0000256" key="2">
    <source>
        <dbReference type="SAM" id="MobiDB-lite"/>
    </source>
</evidence>
<feature type="compositionally biased region" description="Basic and acidic residues" evidence="2">
    <location>
        <begin position="287"/>
        <end position="327"/>
    </location>
</feature>
<dbReference type="Pfam" id="PF00098">
    <property type="entry name" value="zf-CCHC"/>
    <property type="match status" value="1"/>
</dbReference>
<reference evidence="4" key="1">
    <citation type="submission" date="2021-02" db="EMBL/GenBank/DDBJ databases">
        <authorList>
            <person name="Dougan E. K."/>
            <person name="Rhodes N."/>
            <person name="Thang M."/>
            <person name="Chan C."/>
        </authorList>
    </citation>
    <scope>NUCLEOTIDE SEQUENCE</scope>
</reference>
<feature type="compositionally biased region" description="Basic and acidic residues" evidence="2">
    <location>
        <begin position="265"/>
        <end position="274"/>
    </location>
</feature>
<protein>
    <recommendedName>
        <fullName evidence="3">CCHC-type domain-containing protein</fullName>
    </recommendedName>
</protein>
<name>A0A813I6W3_POLGL</name>
<dbReference type="EMBL" id="CAJNNW010003964">
    <property type="protein sequence ID" value="CAE8645950.1"/>
    <property type="molecule type" value="Genomic_DNA"/>
</dbReference>
<feature type="domain" description="CCHC-type" evidence="3">
    <location>
        <begin position="328"/>
        <end position="344"/>
    </location>
</feature>
<evidence type="ECO:0000313" key="4">
    <source>
        <dbReference type="EMBL" id="CAE8645950.1"/>
    </source>
</evidence>
<dbReference type="PROSITE" id="PS50158">
    <property type="entry name" value="ZF_CCHC"/>
    <property type="match status" value="1"/>
</dbReference>
<organism evidence="4 5">
    <name type="scientific">Polarella glacialis</name>
    <name type="common">Dinoflagellate</name>
    <dbReference type="NCBI Taxonomy" id="89957"/>
    <lineage>
        <taxon>Eukaryota</taxon>
        <taxon>Sar</taxon>
        <taxon>Alveolata</taxon>
        <taxon>Dinophyceae</taxon>
        <taxon>Suessiales</taxon>
        <taxon>Suessiaceae</taxon>
        <taxon>Polarella</taxon>
    </lineage>
</organism>
<dbReference type="InterPro" id="IPR001878">
    <property type="entry name" value="Znf_CCHC"/>
</dbReference>
<feature type="compositionally biased region" description="Low complexity" evidence="2">
    <location>
        <begin position="781"/>
        <end position="798"/>
    </location>
</feature>
<feature type="compositionally biased region" description="Polar residues" evidence="2">
    <location>
        <begin position="24"/>
        <end position="33"/>
    </location>
</feature>
<evidence type="ECO:0000313" key="5">
    <source>
        <dbReference type="Proteomes" id="UP000626109"/>
    </source>
</evidence>
<dbReference type="SMART" id="SM00343">
    <property type="entry name" value="ZnF_C2HC"/>
    <property type="match status" value="1"/>
</dbReference>
<dbReference type="Proteomes" id="UP000626109">
    <property type="component" value="Unassembled WGS sequence"/>
</dbReference>
<feature type="compositionally biased region" description="Low complexity" evidence="2">
    <location>
        <begin position="1"/>
        <end position="11"/>
    </location>
</feature>
<feature type="region of interest" description="Disordered" evidence="2">
    <location>
        <begin position="257"/>
        <end position="328"/>
    </location>
</feature>
<comment type="caution">
    <text evidence="4">The sequence shown here is derived from an EMBL/GenBank/DDBJ whole genome shotgun (WGS) entry which is preliminary data.</text>
</comment>
<feature type="region of interest" description="Disordered" evidence="2">
    <location>
        <begin position="1"/>
        <end position="39"/>
    </location>
</feature>
<evidence type="ECO:0000259" key="3">
    <source>
        <dbReference type="PROSITE" id="PS50158"/>
    </source>
</evidence>
<keyword evidence="1" id="KW-0862">Zinc</keyword>
<feature type="region of interest" description="Disordered" evidence="2">
    <location>
        <begin position="781"/>
        <end position="810"/>
    </location>
</feature>
<evidence type="ECO:0000256" key="1">
    <source>
        <dbReference type="PROSITE-ProRule" id="PRU00047"/>
    </source>
</evidence>
<dbReference type="SUPFAM" id="SSF57756">
    <property type="entry name" value="Retrovirus zinc finger-like domains"/>
    <property type="match status" value="1"/>
</dbReference>
<feature type="compositionally biased region" description="Low complexity" evidence="2">
    <location>
        <begin position="556"/>
        <end position="570"/>
    </location>
</feature>